<feature type="transmembrane region" description="Helical" evidence="7">
    <location>
        <begin position="149"/>
        <end position="171"/>
    </location>
</feature>
<keyword evidence="5 7" id="KW-0472">Membrane</keyword>
<organism evidence="8 9">
    <name type="scientific">Sulfitobacter sediminis</name>
    <dbReference type="NCBI Taxonomy" id="3234186"/>
    <lineage>
        <taxon>Bacteria</taxon>
        <taxon>Pseudomonadati</taxon>
        <taxon>Pseudomonadota</taxon>
        <taxon>Alphaproteobacteria</taxon>
        <taxon>Rhodobacterales</taxon>
        <taxon>Roseobacteraceae</taxon>
        <taxon>Sulfitobacter</taxon>
    </lineage>
</organism>
<dbReference type="EMBL" id="JBFNXX010000015">
    <property type="protein sequence ID" value="MEW9921380.1"/>
    <property type="molecule type" value="Genomic_DNA"/>
</dbReference>
<comment type="similarity">
    <text evidence="2">Belongs to the autoinducer-2 exporter (AI-2E) (TC 2.A.86) family.</text>
</comment>
<proteinExistence type="inferred from homology"/>
<evidence type="ECO:0000256" key="2">
    <source>
        <dbReference type="ARBA" id="ARBA00009773"/>
    </source>
</evidence>
<feature type="transmembrane region" description="Helical" evidence="7">
    <location>
        <begin position="228"/>
        <end position="259"/>
    </location>
</feature>
<feature type="transmembrane region" description="Helical" evidence="7">
    <location>
        <begin position="201"/>
        <end position="222"/>
    </location>
</feature>
<keyword evidence="3 7" id="KW-0812">Transmembrane</keyword>
<evidence type="ECO:0000256" key="7">
    <source>
        <dbReference type="SAM" id="Phobius"/>
    </source>
</evidence>
<feature type="transmembrane region" description="Helical" evidence="7">
    <location>
        <begin position="58"/>
        <end position="86"/>
    </location>
</feature>
<comment type="subcellular location">
    <subcellularLocation>
        <location evidence="1">Membrane</location>
        <topology evidence="1">Multi-pass membrane protein</topology>
    </subcellularLocation>
</comment>
<feature type="coiled-coil region" evidence="6">
    <location>
        <begin position="97"/>
        <end position="124"/>
    </location>
</feature>
<evidence type="ECO:0000256" key="5">
    <source>
        <dbReference type="ARBA" id="ARBA00023136"/>
    </source>
</evidence>
<gene>
    <name evidence="8" type="ORF">AB2B41_17360</name>
</gene>
<accession>A0ABV3RQV0</accession>
<feature type="transmembrane region" description="Helical" evidence="7">
    <location>
        <begin position="32"/>
        <end position="51"/>
    </location>
</feature>
<comment type="caution">
    <text evidence="8">The sequence shown here is derived from an EMBL/GenBank/DDBJ whole genome shotgun (WGS) entry which is preliminary data.</text>
</comment>
<dbReference type="InterPro" id="IPR002549">
    <property type="entry name" value="AI-2E-like"/>
</dbReference>
<dbReference type="RefSeq" id="WP_367879081.1">
    <property type="nucleotide sequence ID" value="NZ_JBFNXX010000015.1"/>
</dbReference>
<dbReference type="Proteomes" id="UP001556098">
    <property type="component" value="Unassembled WGS sequence"/>
</dbReference>
<dbReference type="Pfam" id="PF01594">
    <property type="entry name" value="AI-2E_transport"/>
    <property type="match status" value="1"/>
</dbReference>
<evidence type="ECO:0000256" key="1">
    <source>
        <dbReference type="ARBA" id="ARBA00004141"/>
    </source>
</evidence>
<dbReference type="PANTHER" id="PTHR21716:SF16">
    <property type="entry name" value="BLL1467 PROTEIN"/>
    <property type="match status" value="1"/>
</dbReference>
<feature type="transmembrane region" description="Helical" evidence="7">
    <location>
        <begin position="310"/>
        <end position="330"/>
    </location>
</feature>
<keyword evidence="4 7" id="KW-1133">Transmembrane helix</keyword>
<reference evidence="8 9" key="1">
    <citation type="submission" date="2024-07" db="EMBL/GenBank/DDBJ databases">
        <title>Marimonas sp.nov., isolated from tidal-flat sediment.</title>
        <authorList>
            <person name="Jayan J.N."/>
            <person name="Lee S.S."/>
        </authorList>
    </citation>
    <scope>NUCLEOTIDE SEQUENCE [LARGE SCALE GENOMIC DNA]</scope>
    <source>
        <strain evidence="8 9">MJW-29</strain>
    </source>
</reference>
<dbReference type="PANTHER" id="PTHR21716">
    <property type="entry name" value="TRANSMEMBRANE PROTEIN"/>
    <property type="match status" value="1"/>
</dbReference>
<sequence>MDTSQSIQRSLRVLVIISLFATAYFARDLILPIVLGFILALMLSPVSRVLFRMGSPHAVSAFALVGATALVILLIFAGTASTVAAWSDELPQMGAEIRDKLRTMSDAVEEVREATEEVEKLSDGENTVPEVTVKQPGLLDSAFDTVTRVGATIAVTLVLAFFLLSSGELFYRKLVQVFPTMDGKKRALATVYDIERRVSRYLLTIAVINASLGASLWLYLAALGMPNAYVWGIAAALLNFLPYIGGFVGSMLVGAFAIVTFDSLGYALLAPLGYLFLTSLEGQFITPWLVGRRLAMNTVAVFLTVVLWGWLWGIPGALVAVPFLVVFKVICENFEPLRTVGIFLSGDEKDNPPKEATAPSPGE</sequence>
<protein>
    <submittedName>
        <fullName evidence="8">AI-2E family transporter</fullName>
    </submittedName>
</protein>
<name>A0ABV3RQV0_9RHOB</name>
<keyword evidence="9" id="KW-1185">Reference proteome</keyword>
<evidence type="ECO:0000256" key="6">
    <source>
        <dbReference type="SAM" id="Coils"/>
    </source>
</evidence>
<evidence type="ECO:0000313" key="9">
    <source>
        <dbReference type="Proteomes" id="UP001556098"/>
    </source>
</evidence>
<keyword evidence="6" id="KW-0175">Coiled coil</keyword>
<evidence type="ECO:0000256" key="3">
    <source>
        <dbReference type="ARBA" id="ARBA00022692"/>
    </source>
</evidence>
<feature type="transmembrane region" description="Helical" evidence="7">
    <location>
        <begin position="266"/>
        <end position="290"/>
    </location>
</feature>
<evidence type="ECO:0000256" key="4">
    <source>
        <dbReference type="ARBA" id="ARBA00022989"/>
    </source>
</evidence>
<evidence type="ECO:0000313" key="8">
    <source>
        <dbReference type="EMBL" id="MEW9921380.1"/>
    </source>
</evidence>